<dbReference type="PROSITE" id="PS50963">
    <property type="entry name" value="LINK_2"/>
    <property type="match status" value="1"/>
</dbReference>
<evidence type="ECO:0000256" key="9">
    <source>
        <dbReference type="ARBA" id="ARBA00022729"/>
    </source>
</evidence>
<dbReference type="PaxDb" id="7955-ENSDARP00000110970"/>
<dbReference type="GO" id="GO:0005540">
    <property type="term" value="F:hyaluronic acid binding"/>
    <property type="evidence" value="ECO:0000318"/>
    <property type="project" value="GO_Central"/>
</dbReference>
<evidence type="ECO:0000256" key="2">
    <source>
        <dbReference type="ARBA" id="ARBA00004251"/>
    </source>
</evidence>
<dbReference type="HOGENOM" id="CLU_056870_0_0_1"/>
<evidence type="ECO:0000256" key="22">
    <source>
        <dbReference type="ARBA" id="ARBA00032514"/>
    </source>
</evidence>
<evidence type="ECO:0000256" key="17">
    <source>
        <dbReference type="ARBA" id="ARBA00023273"/>
    </source>
</evidence>
<feature type="signal peptide" evidence="27">
    <location>
        <begin position="1"/>
        <end position="19"/>
    </location>
</feature>
<keyword evidence="10" id="KW-0130">Cell adhesion</keyword>
<evidence type="ECO:0000256" key="24">
    <source>
        <dbReference type="PROSITE-ProRule" id="PRU00323"/>
    </source>
</evidence>
<accession>E7F6T0</accession>
<evidence type="ECO:0000256" key="4">
    <source>
        <dbReference type="ARBA" id="ARBA00020474"/>
    </source>
</evidence>
<name>E7F6T0_DANRE</name>
<keyword evidence="30" id="KW-1185">Reference proteome</keyword>
<comment type="subcellular location">
    <subcellularLocation>
        <location evidence="2">Cell membrane</location>
        <topology evidence="2">Single-pass type I membrane protein</topology>
    </subcellularLocation>
    <subcellularLocation>
        <location evidence="1">Cell projection</location>
        <location evidence="1">Microvillus</location>
    </subcellularLocation>
    <subcellularLocation>
        <location evidence="3">Secreted</location>
    </subcellularLocation>
</comment>
<accession>A0A8M1QV80</accession>
<evidence type="ECO:0000256" key="21">
    <source>
        <dbReference type="ARBA" id="ARBA00031823"/>
    </source>
</evidence>
<evidence type="ECO:0000256" key="5">
    <source>
        <dbReference type="ARBA" id="ARBA00022475"/>
    </source>
</evidence>
<evidence type="ECO:0000256" key="19">
    <source>
        <dbReference type="ARBA" id="ARBA00029928"/>
    </source>
</evidence>
<keyword evidence="11" id="KW-0654">Proteoglycan</keyword>
<dbReference type="GO" id="GO:0007155">
    <property type="term" value="P:cell adhesion"/>
    <property type="evidence" value="ECO:0000318"/>
    <property type="project" value="GO_Central"/>
</dbReference>
<dbReference type="PANTHER" id="PTHR10225">
    <property type="entry name" value="HYALURONAN RECEPTOR"/>
    <property type="match status" value="1"/>
</dbReference>
<keyword evidence="17" id="KW-0966">Cell projection</keyword>
<evidence type="ECO:0000256" key="16">
    <source>
        <dbReference type="ARBA" id="ARBA00023180"/>
    </source>
</evidence>
<evidence type="ECO:0000256" key="18">
    <source>
        <dbReference type="ARBA" id="ARBA00029917"/>
    </source>
</evidence>
<evidence type="ECO:0000256" key="23">
    <source>
        <dbReference type="ARBA" id="ARBA00032917"/>
    </source>
</evidence>
<dbReference type="GeneID" id="797357"/>
<evidence type="ECO:0000256" key="14">
    <source>
        <dbReference type="ARBA" id="ARBA00023157"/>
    </source>
</evidence>
<dbReference type="InterPro" id="IPR001231">
    <property type="entry name" value="CD44_antigen"/>
</dbReference>
<organism evidence="29">
    <name type="scientific">Danio rerio</name>
    <name type="common">Zebrafish</name>
    <name type="synonym">Brachydanio rerio</name>
    <dbReference type="NCBI Taxonomy" id="7955"/>
    <lineage>
        <taxon>Eukaryota</taxon>
        <taxon>Metazoa</taxon>
        <taxon>Chordata</taxon>
        <taxon>Craniata</taxon>
        <taxon>Vertebrata</taxon>
        <taxon>Euteleostomi</taxon>
        <taxon>Actinopterygii</taxon>
        <taxon>Neopterygii</taxon>
        <taxon>Teleostei</taxon>
        <taxon>Ostariophysi</taxon>
        <taxon>Cypriniformes</taxon>
        <taxon>Danionidae</taxon>
        <taxon>Danioninae</taxon>
        <taxon>Danio</taxon>
    </lineage>
</organism>
<keyword evidence="14 24" id="KW-1015">Disulfide bond</keyword>
<dbReference type="eggNOG" id="ENOG502RX7Q">
    <property type="taxonomic scope" value="Eukaryota"/>
</dbReference>
<evidence type="ECO:0000256" key="27">
    <source>
        <dbReference type="SAM" id="SignalP"/>
    </source>
</evidence>
<keyword evidence="16" id="KW-0325">Glycoprotein</keyword>
<dbReference type="GO" id="GO:0006954">
    <property type="term" value="P:inflammatory response"/>
    <property type="evidence" value="ECO:0000318"/>
    <property type="project" value="GO_Central"/>
</dbReference>
<evidence type="ECO:0000256" key="8">
    <source>
        <dbReference type="ARBA" id="ARBA00022692"/>
    </source>
</evidence>
<dbReference type="RefSeq" id="XP_001922491.1">
    <property type="nucleotide sequence ID" value="XM_001922456.7"/>
</dbReference>
<keyword evidence="13 26" id="KW-0472">Membrane</keyword>
<dbReference type="SMART" id="SM00445">
    <property type="entry name" value="LINK"/>
    <property type="match status" value="1"/>
</dbReference>
<dbReference type="Proteomes" id="UP000000437">
    <property type="component" value="Chromosome 7"/>
</dbReference>
<evidence type="ECO:0000256" key="6">
    <source>
        <dbReference type="ARBA" id="ARBA00022525"/>
    </source>
</evidence>
<evidence type="ECO:0000256" key="7">
    <source>
        <dbReference type="ARBA" id="ARBA00022553"/>
    </source>
</evidence>
<dbReference type="Bgee" id="ENSDARG00000087863">
    <property type="expression patterns" value="Expressed in zone of skin and 11 other cell types or tissues"/>
</dbReference>
<evidence type="ECO:0000313" key="31">
    <source>
        <dbReference type="RefSeq" id="XP_001922491.1"/>
    </source>
</evidence>
<dbReference type="GO" id="GO:0004888">
    <property type="term" value="F:transmembrane signaling receptor activity"/>
    <property type="evidence" value="ECO:0000318"/>
    <property type="project" value="GO_Central"/>
</dbReference>
<gene>
    <name evidence="29 31 32" type="primary">cd44a</name>
</gene>
<evidence type="ECO:0000256" key="15">
    <source>
        <dbReference type="ARBA" id="ARBA00023170"/>
    </source>
</evidence>
<dbReference type="PRINTS" id="PR00658">
    <property type="entry name" value="CD44"/>
</dbReference>
<evidence type="ECO:0000256" key="20">
    <source>
        <dbReference type="ARBA" id="ARBA00031179"/>
    </source>
</evidence>
<dbReference type="Pfam" id="PF00193">
    <property type="entry name" value="Xlink"/>
    <property type="match status" value="1"/>
</dbReference>
<dbReference type="InterPro" id="IPR000538">
    <property type="entry name" value="Link_dom"/>
</dbReference>
<dbReference type="GO" id="GO:0005886">
    <property type="term" value="C:plasma membrane"/>
    <property type="evidence" value="ECO:0000318"/>
    <property type="project" value="GO_Central"/>
</dbReference>
<dbReference type="GO" id="GO:0001944">
    <property type="term" value="P:vasculature development"/>
    <property type="evidence" value="ECO:0000316"/>
    <property type="project" value="ZFIN"/>
</dbReference>
<dbReference type="GeneTree" id="ENSGT00530000063822"/>
<reference evidence="31" key="3">
    <citation type="submission" date="2025-04" db="UniProtKB">
        <authorList>
            <consortium name="RefSeq"/>
        </authorList>
    </citation>
    <scope>IDENTIFICATION</scope>
    <source>
        <strain evidence="31">Tuebingen</strain>
    </source>
</reference>
<dbReference type="GO" id="GO:0016323">
    <property type="term" value="C:basolateral plasma membrane"/>
    <property type="evidence" value="ECO:0000318"/>
    <property type="project" value="GO_Central"/>
</dbReference>
<evidence type="ECO:0000313" key="32">
    <source>
        <dbReference type="ZFIN" id="ZDB-GENE-110429-1"/>
    </source>
</evidence>
<keyword evidence="9 27" id="KW-0732">Signal</keyword>
<evidence type="ECO:0000256" key="3">
    <source>
        <dbReference type="ARBA" id="ARBA00004613"/>
    </source>
</evidence>
<reference evidence="29" key="1">
    <citation type="submission" date="2011-07" db="UniProtKB">
        <authorList>
            <consortium name="Ensembl"/>
        </authorList>
    </citation>
    <scope>IDENTIFICATION</scope>
    <source>
        <strain evidence="29">Tuebingen</strain>
    </source>
</reference>
<evidence type="ECO:0000313" key="29">
    <source>
        <dbReference type="Ensembl" id="ENSDARP00000110970"/>
    </source>
</evidence>
<evidence type="ECO:0000256" key="26">
    <source>
        <dbReference type="SAM" id="Phobius"/>
    </source>
</evidence>
<feature type="chain" id="PRO_5044730175" description="CD44 antigen" evidence="27">
    <location>
        <begin position="20"/>
        <end position="392"/>
    </location>
</feature>
<dbReference type="AGR" id="ZFIN:ZDB-GENE-110429-1"/>
<dbReference type="OrthoDB" id="8952307at2759"/>
<dbReference type="GO" id="GO:0005576">
    <property type="term" value="C:extracellular region"/>
    <property type="evidence" value="ECO:0007669"/>
    <property type="project" value="UniProtKB-SubCell"/>
</dbReference>
<evidence type="ECO:0000313" key="30">
    <source>
        <dbReference type="Proteomes" id="UP000000437"/>
    </source>
</evidence>
<keyword evidence="15" id="KW-0675">Receptor</keyword>
<dbReference type="GO" id="GO:0005902">
    <property type="term" value="C:microvillus"/>
    <property type="evidence" value="ECO:0007669"/>
    <property type="project" value="UniProtKB-SubCell"/>
</dbReference>
<dbReference type="Ensembl" id="ENSDART00000126240.3">
    <property type="protein sequence ID" value="ENSDARP00000110970.1"/>
    <property type="gene ID" value="ENSDARG00000087863.4"/>
</dbReference>
<feature type="domain" description="Link" evidence="28">
    <location>
        <begin position="33"/>
        <end position="123"/>
    </location>
</feature>
<comment type="caution">
    <text evidence="24">Lacks conserved residue(s) required for the propagation of feature annotation.</text>
</comment>
<keyword evidence="12 26" id="KW-1133">Transmembrane helix</keyword>
<dbReference type="GO" id="GO:0070374">
    <property type="term" value="P:positive regulation of ERK1 and ERK2 cascade"/>
    <property type="evidence" value="ECO:0000318"/>
    <property type="project" value="GO_Central"/>
</dbReference>
<dbReference type="GO" id="GO:0035692">
    <property type="term" value="C:macrophage migration inhibitory factor receptor complex"/>
    <property type="evidence" value="ECO:0000318"/>
    <property type="project" value="GO_Central"/>
</dbReference>
<evidence type="ECO:0000256" key="25">
    <source>
        <dbReference type="SAM" id="MobiDB-lite"/>
    </source>
</evidence>
<dbReference type="InterPro" id="IPR016187">
    <property type="entry name" value="CTDL_fold"/>
</dbReference>
<dbReference type="SUPFAM" id="SSF56436">
    <property type="entry name" value="C-type lectin-like"/>
    <property type="match status" value="1"/>
</dbReference>
<keyword evidence="8 26" id="KW-0812">Transmembrane</keyword>
<evidence type="ECO:0000256" key="1">
    <source>
        <dbReference type="ARBA" id="ARBA00004105"/>
    </source>
</evidence>
<evidence type="ECO:0000256" key="10">
    <source>
        <dbReference type="ARBA" id="ARBA00022889"/>
    </source>
</evidence>
<reference evidence="29 30" key="2">
    <citation type="journal article" date="2013" name="Nature">
        <title>The zebrafish reference genome sequence and its relationship to the human genome.</title>
        <authorList>
            <consortium name="Genome Reference Consortium Zebrafish"/>
            <person name="Howe K."/>
            <person name="Clark M.D."/>
            <person name="Torroja C.F."/>
            <person name="Torrance J."/>
            <person name="Berthelot C."/>
            <person name="Muffato M."/>
            <person name="Collins J.E."/>
            <person name="Humphray S."/>
            <person name="McLaren K."/>
            <person name="Matthews L."/>
            <person name="McLaren S."/>
            <person name="Sealy I."/>
            <person name="Caccamo M."/>
            <person name="Churcher C."/>
            <person name="Scott C."/>
            <person name="Barrett J.C."/>
            <person name="Koch R."/>
            <person name="Rauch G.J."/>
            <person name="White S."/>
            <person name="Chow W."/>
            <person name="Kilian B."/>
            <person name="Quintais L.T."/>
            <person name="Guerra-Assuncao J.A."/>
            <person name="Zhou Y."/>
            <person name="Gu Y."/>
            <person name="Yen J."/>
            <person name="Vogel J.H."/>
            <person name="Eyre T."/>
            <person name="Redmond S."/>
            <person name="Banerjee R."/>
            <person name="Chi J."/>
            <person name="Fu B."/>
            <person name="Langley E."/>
            <person name="Maguire S.F."/>
            <person name="Laird G.K."/>
            <person name="Lloyd D."/>
            <person name="Kenyon E."/>
            <person name="Donaldson S."/>
            <person name="Sehra H."/>
            <person name="Almeida-King J."/>
            <person name="Loveland J."/>
            <person name="Trevanion S."/>
            <person name="Jones M."/>
            <person name="Quail M."/>
            <person name="Willey D."/>
            <person name="Hunt A."/>
            <person name="Burton J."/>
            <person name="Sims S."/>
            <person name="McLay K."/>
            <person name="Plumb B."/>
            <person name="Davis J."/>
            <person name="Clee C."/>
            <person name="Oliver K."/>
            <person name="Clark R."/>
            <person name="Riddle C."/>
            <person name="Elliot D."/>
            <person name="Eliott D."/>
            <person name="Threadgold G."/>
            <person name="Harden G."/>
            <person name="Ware D."/>
            <person name="Begum S."/>
            <person name="Mortimore B."/>
            <person name="Mortimer B."/>
            <person name="Kerry G."/>
            <person name="Heath P."/>
            <person name="Phillimore B."/>
            <person name="Tracey A."/>
            <person name="Corby N."/>
            <person name="Dunn M."/>
            <person name="Johnson C."/>
            <person name="Wood J."/>
            <person name="Clark S."/>
            <person name="Pelan S."/>
            <person name="Griffiths G."/>
            <person name="Smith M."/>
            <person name="Glithero R."/>
            <person name="Howden P."/>
            <person name="Barker N."/>
            <person name="Lloyd C."/>
            <person name="Stevens C."/>
            <person name="Harley J."/>
            <person name="Holt K."/>
            <person name="Panagiotidis G."/>
            <person name="Lovell J."/>
            <person name="Beasley H."/>
            <person name="Henderson C."/>
            <person name="Gordon D."/>
            <person name="Auger K."/>
            <person name="Wright D."/>
            <person name="Collins J."/>
            <person name="Raisen C."/>
            <person name="Dyer L."/>
            <person name="Leung K."/>
            <person name="Robertson L."/>
            <person name="Ambridge K."/>
            <person name="Leongamornlert D."/>
            <person name="McGuire S."/>
            <person name="Gilderthorp R."/>
            <person name="Griffiths C."/>
            <person name="Manthravadi D."/>
            <person name="Nichol S."/>
            <person name="Barker G."/>
            <person name="Whitehead S."/>
            <person name="Kay M."/>
            <person name="Brown J."/>
            <person name="Murnane C."/>
            <person name="Gray E."/>
            <person name="Humphries M."/>
            <person name="Sycamore N."/>
            <person name="Barker D."/>
            <person name="Saunders D."/>
            <person name="Wallis J."/>
            <person name="Babbage A."/>
            <person name="Hammond S."/>
            <person name="Mashreghi-Mohammadi M."/>
            <person name="Barr L."/>
            <person name="Martin S."/>
            <person name="Wray P."/>
            <person name="Ellington A."/>
            <person name="Matthews N."/>
            <person name="Ellwood M."/>
            <person name="Woodmansey R."/>
            <person name="Clark G."/>
            <person name="Cooper J."/>
            <person name="Cooper J."/>
            <person name="Tromans A."/>
            <person name="Grafham D."/>
            <person name="Skuce C."/>
            <person name="Pandian R."/>
            <person name="Andrews R."/>
            <person name="Harrison E."/>
            <person name="Kimberley A."/>
            <person name="Garnett J."/>
            <person name="Fosker N."/>
            <person name="Hall R."/>
            <person name="Garner P."/>
            <person name="Kelly D."/>
            <person name="Bird C."/>
            <person name="Palmer S."/>
            <person name="Gehring I."/>
            <person name="Berger A."/>
            <person name="Dooley C.M."/>
            <person name="Ersan-Urun Z."/>
            <person name="Eser C."/>
            <person name="Geiger H."/>
            <person name="Geisler M."/>
            <person name="Karotki L."/>
            <person name="Kirn A."/>
            <person name="Konantz J."/>
            <person name="Konantz M."/>
            <person name="Oberlander M."/>
            <person name="Rudolph-Geiger S."/>
            <person name="Teucke M."/>
            <person name="Lanz C."/>
            <person name="Raddatz G."/>
            <person name="Osoegawa K."/>
            <person name="Zhu B."/>
            <person name="Rapp A."/>
            <person name="Widaa S."/>
            <person name="Langford C."/>
            <person name="Yang F."/>
            <person name="Schuster S.C."/>
            <person name="Carter N.P."/>
            <person name="Harrow J."/>
            <person name="Ning Z."/>
            <person name="Herrero J."/>
            <person name="Searle S.M."/>
            <person name="Enright A."/>
            <person name="Geisler R."/>
            <person name="Plasterk R.H."/>
            <person name="Lee C."/>
            <person name="Westerfield M."/>
            <person name="de Jong P.J."/>
            <person name="Zon L.I."/>
            <person name="Postlethwait J.H."/>
            <person name="Nusslein-Volhard C."/>
            <person name="Hubbard T.J."/>
            <person name="Roest Crollius H."/>
            <person name="Rogers J."/>
            <person name="Stemple D.L."/>
        </authorList>
    </citation>
    <scope>NUCLEOTIDE SEQUENCE [LARGE SCALE GENOMIC DNA]</scope>
    <source>
        <strain evidence="29">Tuebingen</strain>
    </source>
</reference>
<evidence type="ECO:0000256" key="11">
    <source>
        <dbReference type="ARBA" id="ARBA00022974"/>
    </source>
</evidence>
<dbReference type="OMA" id="PHEDFIT"/>
<dbReference type="KEGG" id="dre:797357"/>
<proteinExistence type="predicted"/>
<dbReference type="Gene3D" id="3.10.100.10">
    <property type="entry name" value="Mannose-Binding Protein A, subunit A"/>
    <property type="match status" value="1"/>
</dbReference>
<dbReference type="GO" id="GO:0019221">
    <property type="term" value="P:cytokine-mediated signaling pathway"/>
    <property type="evidence" value="ECO:0007669"/>
    <property type="project" value="GOC"/>
</dbReference>
<feature type="disulfide bond" evidence="24">
    <location>
        <begin position="78"/>
        <end position="99"/>
    </location>
</feature>
<dbReference type="ZFIN" id="ZDB-GENE-110429-1">
    <property type="gene designation" value="cd44a"/>
</dbReference>
<dbReference type="PRINTS" id="PR01265">
    <property type="entry name" value="LINKMODULE"/>
</dbReference>
<sequence length="392" mass="43190">MWTLLFVVFATGSPAVLQAAPVQGNSGRCSFAGVFHIEGISRYSLTFQKAGELCQSLGYRLATQEQVTEAYKKGLRTCRYGWIDGQNVTFLPHINGPNCDSSSAEITFHAKAGEFLSDVYCFDPSDSSPNCDDVKSEDVMNGNAARDSSFYAKPHEDFITEFKTEGFLVDVEEILERVKRETSLLSDMKPSTVPSMKNIEGIKDPTSKPHIGKTPSVLLFDTEGSGSGLVDPEPSHFTTSPVTTETAKSNLIENVIEENEEMVVPVETSNVNPIQVKEPRRVNVFSTTESNAKEMVSDGSSSTWMIITAFCVFIGVIVCIFVAIGTRDKWYGPSKSADITTEKNNKDYSKTETLPLSEKEQEIVALMNVTNMKNGQTVDITAADEHEKEYLM</sequence>
<dbReference type="SMR" id="E7F6T0"/>
<keyword evidence="7" id="KW-0597">Phosphoprotein</keyword>
<evidence type="ECO:0000256" key="13">
    <source>
        <dbReference type="ARBA" id="ARBA00023136"/>
    </source>
</evidence>
<keyword evidence="6" id="KW-0964">Secreted</keyword>
<feature type="transmembrane region" description="Helical" evidence="26">
    <location>
        <begin position="304"/>
        <end position="325"/>
    </location>
</feature>
<dbReference type="STRING" id="7955.ENSDARP00000110970"/>
<dbReference type="InterPro" id="IPR016186">
    <property type="entry name" value="C-type_lectin-like/link_sf"/>
</dbReference>
<evidence type="ECO:0000259" key="28">
    <source>
        <dbReference type="PROSITE" id="PS50963"/>
    </source>
</evidence>
<evidence type="ECO:0000256" key="12">
    <source>
        <dbReference type="ARBA" id="ARBA00022989"/>
    </source>
</evidence>
<keyword evidence="5" id="KW-1003">Cell membrane</keyword>
<feature type="region of interest" description="Disordered" evidence="25">
    <location>
        <begin position="189"/>
        <end position="212"/>
    </location>
</feature>
<dbReference type="AlphaFoldDB" id="E7F6T0"/>
<dbReference type="EMBL" id="CR318591">
    <property type="status" value="NOT_ANNOTATED_CDS"/>
    <property type="molecule type" value="Genomic_DNA"/>
</dbReference>
<dbReference type="InterPro" id="IPR043210">
    <property type="entry name" value="CD44_antigen-like"/>
</dbReference>
<dbReference type="CTD" id="797357"/>
<protein>
    <recommendedName>
        <fullName evidence="4">CD44 antigen</fullName>
    </recommendedName>
    <alternativeName>
        <fullName evidence="22">GP90 lymphocyte homing/adhesion receptor</fullName>
    </alternativeName>
    <alternativeName>
        <fullName evidence="21">HUTCH-I</fullName>
    </alternativeName>
    <alternativeName>
        <fullName evidence="23">Hermes antigen</fullName>
    </alternativeName>
    <alternativeName>
        <fullName evidence="20">Hyaluronate receptor</fullName>
    </alternativeName>
    <alternativeName>
        <fullName evidence="18">Phagocytic glycoprotein 1</fullName>
    </alternativeName>
    <alternativeName>
        <fullName evidence="19">Phagocytic glycoprotein I</fullName>
    </alternativeName>
</protein>
<dbReference type="PANTHER" id="PTHR10225:SF6">
    <property type="entry name" value="CD44 ANTIGEN"/>
    <property type="match status" value="1"/>
</dbReference>